<dbReference type="Proteomes" id="UP000010808">
    <property type="component" value="Chromosome"/>
</dbReference>
<feature type="binding site" description="axial binding residue" evidence="6">
    <location>
        <position position="128"/>
    </location>
    <ligand>
        <name>heme c</name>
        <dbReference type="ChEBI" id="CHEBI:61717"/>
        <label>1</label>
    </ligand>
    <ligandPart>
        <name>Fe</name>
        <dbReference type="ChEBI" id="CHEBI:18248"/>
    </ligandPart>
</feature>
<feature type="binding site" description="covalent" evidence="6">
    <location>
        <position position="80"/>
    </location>
    <ligand>
        <name>heme c</name>
        <dbReference type="ChEBI" id="CHEBI:61717"/>
        <label>2</label>
    </ligand>
</feature>
<keyword evidence="4" id="KW-0249">Electron transport</keyword>
<reference evidence="9 10" key="1">
    <citation type="submission" date="2012-10" db="EMBL/GenBank/DDBJ databases">
        <authorList>
            <person name="Genoscope - CEA"/>
        </authorList>
    </citation>
    <scope>NUCLEOTIDE SEQUENCE [LARGE SCALE GENOMIC DNA]</scope>
    <source>
        <strain evidence="10">AM13 / DSM 14728</strain>
    </source>
</reference>
<evidence type="ECO:0000256" key="6">
    <source>
        <dbReference type="PIRSR" id="PIRSR602322-1"/>
    </source>
</evidence>
<evidence type="ECO:0000313" key="10">
    <source>
        <dbReference type="Proteomes" id="UP000010808"/>
    </source>
</evidence>
<dbReference type="InterPro" id="IPR036280">
    <property type="entry name" value="Multihaem_cyt_sf"/>
</dbReference>
<dbReference type="Gene3D" id="3.90.10.10">
    <property type="entry name" value="Cytochrome C3"/>
    <property type="match status" value="1"/>
</dbReference>
<dbReference type="eggNOG" id="ENOG50303M0">
    <property type="taxonomic scope" value="Bacteria"/>
</dbReference>
<keyword evidence="5 6" id="KW-0408">Iron</keyword>
<evidence type="ECO:0000259" key="8">
    <source>
        <dbReference type="Pfam" id="PF02085"/>
    </source>
</evidence>
<name>L0REF7_9BACT</name>
<feature type="binding site" description="covalent" evidence="6">
    <location>
        <position position="133"/>
    </location>
    <ligand>
        <name>heme c</name>
        <dbReference type="ChEBI" id="CHEBI:61717"/>
        <label>4</label>
    </ligand>
</feature>
<dbReference type="RefSeq" id="WP_015337197.1">
    <property type="nucleotide sequence ID" value="NC_020055.1"/>
</dbReference>
<feature type="binding site" description="covalent" evidence="6">
    <location>
        <position position="64"/>
    </location>
    <ligand>
        <name>heme c</name>
        <dbReference type="ChEBI" id="CHEBI:61717"/>
        <label>1</label>
    </ligand>
</feature>
<dbReference type="CDD" id="cd08168">
    <property type="entry name" value="Cytochrom_C3"/>
    <property type="match status" value="1"/>
</dbReference>
<keyword evidence="1" id="KW-0813">Transport</keyword>
<dbReference type="GO" id="GO:0009055">
    <property type="term" value="F:electron transfer activity"/>
    <property type="evidence" value="ECO:0007669"/>
    <property type="project" value="InterPro"/>
</dbReference>
<dbReference type="InterPro" id="IPR020942">
    <property type="entry name" value="Cyt_c_III_dom"/>
</dbReference>
<accession>L0REF7</accession>
<dbReference type="EMBL" id="FO203522">
    <property type="protein sequence ID" value="CCO24597.1"/>
    <property type="molecule type" value="Genomic_DNA"/>
</dbReference>
<dbReference type="AlphaFoldDB" id="L0REF7"/>
<evidence type="ECO:0000313" key="9">
    <source>
        <dbReference type="EMBL" id="CCO24597.1"/>
    </source>
</evidence>
<dbReference type="GO" id="GO:0020037">
    <property type="term" value="F:heme binding"/>
    <property type="evidence" value="ECO:0007669"/>
    <property type="project" value="InterPro"/>
</dbReference>
<feature type="binding site" description="axial binding residue" evidence="6">
    <location>
        <position position="115"/>
    </location>
    <ligand>
        <name>heme c</name>
        <dbReference type="ChEBI" id="CHEBI:61717"/>
        <label>1</label>
    </ligand>
    <ligandPart>
        <name>Fe</name>
        <dbReference type="ChEBI" id="CHEBI:18248"/>
    </ligandPart>
</feature>
<sequence>MKKLLIMCLFCMGITVMAIGANANEELTAPDDDLLINYIKGNSKKDLGVVFNHSSHENYDCADCHHNIKKSGKPTSCASCHDNFEAMPAKGYKSYFKAMHYKRNNEKRPSCVSCHIREFGQDKDMTGCVNSSCHPEGIK</sequence>
<feature type="binding site" description="axial binding residue" evidence="6">
    <location>
        <position position="61"/>
    </location>
    <ligand>
        <name>heme c</name>
        <dbReference type="ChEBI" id="CHEBI:61717"/>
        <label>1</label>
    </ligand>
    <ligandPart>
        <name>Fe</name>
        <dbReference type="ChEBI" id="CHEBI:18248"/>
    </ligandPart>
</feature>
<evidence type="ECO:0000256" key="3">
    <source>
        <dbReference type="ARBA" id="ARBA00022723"/>
    </source>
</evidence>
<organism evidence="9 10">
    <name type="scientific">Maridesulfovibrio hydrothermalis AM13 = DSM 14728</name>
    <dbReference type="NCBI Taxonomy" id="1121451"/>
    <lineage>
        <taxon>Bacteria</taxon>
        <taxon>Pseudomonadati</taxon>
        <taxon>Thermodesulfobacteriota</taxon>
        <taxon>Desulfovibrionia</taxon>
        <taxon>Desulfovibrionales</taxon>
        <taxon>Desulfovibrionaceae</taxon>
        <taxon>Maridesulfovibrio</taxon>
    </lineage>
</organism>
<proteinExistence type="predicted"/>
<comment type="cofactor">
    <cofactor evidence="6">
        <name>heme c</name>
        <dbReference type="ChEBI" id="CHEBI:61717"/>
    </cofactor>
    <text evidence="6">Binds 4 heme c groups covalently per monomer.</text>
</comment>
<evidence type="ECO:0000256" key="5">
    <source>
        <dbReference type="ARBA" id="ARBA00023004"/>
    </source>
</evidence>
<feature type="binding site" description="axial binding residue" evidence="6">
    <location>
        <position position="134"/>
    </location>
    <ligand>
        <name>heme c</name>
        <dbReference type="ChEBI" id="CHEBI:61717"/>
        <label>1</label>
    </ligand>
    <ligandPart>
        <name>Fe</name>
        <dbReference type="ChEBI" id="CHEBI:18248"/>
    </ligandPart>
</feature>
<keyword evidence="2 6" id="KW-0349">Heme</keyword>
<feature type="binding site" description="axial binding residue" evidence="6">
    <location>
        <position position="53"/>
    </location>
    <ligand>
        <name>heme c</name>
        <dbReference type="ChEBI" id="CHEBI:61717"/>
        <label>1</label>
    </ligand>
    <ligandPart>
        <name>Fe</name>
        <dbReference type="ChEBI" id="CHEBI:18248"/>
    </ligandPart>
</feature>
<keyword evidence="10" id="KW-1185">Reference proteome</keyword>
<dbReference type="STRING" id="1121451.DESAM_22330"/>
<feature type="binding site" description="axial binding residue" evidence="6">
    <location>
        <position position="111"/>
    </location>
    <ligand>
        <name>heme c</name>
        <dbReference type="ChEBI" id="CHEBI:61717"/>
        <label>1</label>
    </ligand>
    <ligandPart>
        <name>Fe</name>
        <dbReference type="ChEBI" id="CHEBI:18248"/>
    </ligandPart>
</feature>
<feature type="signal peptide" evidence="7">
    <location>
        <begin position="1"/>
        <end position="23"/>
    </location>
</feature>
<protein>
    <submittedName>
        <fullName evidence="9">Cytochrome c class III</fullName>
    </submittedName>
</protein>
<dbReference type="HOGENOM" id="CLU_125874_3_0_7"/>
<keyword evidence="3 6" id="KW-0479">Metal-binding</keyword>
<feature type="chain" id="PRO_5003947292" evidence="7">
    <location>
        <begin position="24"/>
        <end position="139"/>
    </location>
</feature>
<evidence type="ECO:0000256" key="7">
    <source>
        <dbReference type="SAM" id="SignalP"/>
    </source>
</evidence>
<evidence type="ECO:0000256" key="2">
    <source>
        <dbReference type="ARBA" id="ARBA00022617"/>
    </source>
</evidence>
<feature type="binding site" description="axial binding residue" evidence="6">
    <location>
        <position position="56"/>
    </location>
    <ligand>
        <name>heme c</name>
        <dbReference type="ChEBI" id="CHEBI:61717"/>
        <label>1</label>
    </ligand>
    <ligandPart>
        <name>Fe</name>
        <dbReference type="ChEBI" id="CHEBI:18248"/>
    </ligandPart>
</feature>
<dbReference type="PATRIC" id="fig|1121451.3.peg.2551"/>
<feature type="domain" description="Class III cytochrome C" evidence="8">
    <location>
        <begin position="44"/>
        <end position="134"/>
    </location>
</feature>
<dbReference type="KEGG" id="dhy:DESAM_22330"/>
<dbReference type="InterPro" id="IPR002322">
    <property type="entry name" value="Cyt_c_III"/>
</dbReference>
<dbReference type="PRINTS" id="PR00609">
    <property type="entry name" value="CYTOCHROMEC3"/>
</dbReference>
<dbReference type="OrthoDB" id="5418612at2"/>
<feature type="binding site" description="axial binding residue" evidence="6">
    <location>
        <position position="77"/>
    </location>
    <ligand>
        <name>heme c</name>
        <dbReference type="ChEBI" id="CHEBI:61717"/>
        <label>1</label>
    </ligand>
    <ligandPart>
        <name>Fe</name>
        <dbReference type="ChEBI" id="CHEBI:18248"/>
    </ligandPart>
</feature>
<feature type="binding site" description="axial binding residue" evidence="6">
    <location>
        <position position="66"/>
    </location>
    <ligand>
        <name>heme c</name>
        <dbReference type="ChEBI" id="CHEBI:61717"/>
        <label>1</label>
    </ligand>
    <ligandPart>
        <name>Fe</name>
        <dbReference type="ChEBI" id="CHEBI:18248"/>
    </ligandPart>
</feature>
<evidence type="ECO:0000256" key="1">
    <source>
        <dbReference type="ARBA" id="ARBA00022448"/>
    </source>
</evidence>
<dbReference type="GO" id="GO:0046872">
    <property type="term" value="F:metal ion binding"/>
    <property type="evidence" value="ECO:0007669"/>
    <property type="project" value="UniProtKB-KW"/>
</dbReference>
<evidence type="ECO:0000256" key="4">
    <source>
        <dbReference type="ARBA" id="ARBA00022982"/>
    </source>
</evidence>
<feature type="binding site" description="covalent" evidence="6">
    <location>
        <position position="114"/>
    </location>
    <ligand>
        <name>heme c</name>
        <dbReference type="ChEBI" id="CHEBI:61717"/>
        <label>3</label>
    </ligand>
</feature>
<gene>
    <name evidence="9" type="ORF">DESAM_22330</name>
</gene>
<dbReference type="SUPFAM" id="SSF48695">
    <property type="entry name" value="Multiheme cytochromes"/>
    <property type="match status" value="1"/>
</dbReference>
<keyword evidence="7" id="KW-0732">Signal</keyword>
<dbReference type="Pfam" id="PF02085">
    <property type="entry name" value="Cytochrom_CIII"/>
    <property type="match status" value="1"/>
</dbReference>
<feature type="binding site" description="axial binding residue" evidence="6">
    <location>
        <position position="65"/>
    </location>
    <ligand>
        <name>heme c</name>
        <dbReference type="ChEBI" id="CHEBI:61717"/>
        <label>1</label>
    </ligand>
    <ligandPart>
        <name>Fe</name>
        <dbReference type="ChEBI" id="CHEBI:18248"/>
    </ligandPart>
</feature>
<feature type="binding site" description="axial binding residue" evidence="6">
    <location>
        <position position="81"/>
    </location>
    <ligand>
        <name>heme c</name>
        <dbReference type="ChEBI" id="CHEBI:61717"/>
        <label>1</label>
    </ligand>
    <ligandPart>
        <name>Fe</name>
        <dbReference type="ChEBI" id="CHEBI:18248"/>
    </ligandPart>
</feature>